<dbReference type="Proteomes" id="UP000652761">
    <property type="component" value="Unassembled WGS sequence"/>
</dbReference>
<accession>A0A843XQC0</accession>
<feature type="compositionally biased region" description="Low complexity" evidence="1">
    <location>
        <begin position="44"/>
        <end position="58"/>
    </location>
</feature>
<keyword evidence="3" id="KW-1185">Reference proteome</keyword>
<evidence type="ECO:0000313" key="2">
    <source>
        <dbReference type="EMBL" id="MQM21363.1"/>
    </source>
</evidence>
<dbReference type="EMBL" id="NMUH01010924">
    <property type="protein sequence ID" value="MQM21363.1"/>
    <property type="molecule type" value="Genomic_DNA"/>
</dbReference>
<protein>
    <submittedName>
        <fullName evidence="2">Uncharacterized protein</fullName>
    </submittedName>
</protein>
<comment type="caution">
    <text evidence="2">The sequence shown here is derived from an EMBL/GenBank/DDBJ whole genome shotgun (WGS) entry which is preliminary data.</text>
</comment>
<dbReference type="AlphaFoldDB" id="A0A843XQC0"/>
<evidence type="ECO:0000313" key="3">
    <source>
        <dbReference type="Proteomes" id="UP000652761"/>
    </source>
</evidence>
<name>A0A843XQC0_COLES</name>
<sequence length="158" mass="17583">MLYKMGFLWDWEGNPHFRKGQNPFGQPPFPLQYSSAAPPRPSRSDVAAASASTASSSASRRHHRRPSQLPAFRLRRRRLHRSRRPASTASAGPRPPPPAVRRSFLLCLSEEKIPLDEEPVLQGCEARAVPQFPLISAGPAASAATWLWQKISHIVKDC</sequence>
<feature type="compositionally biased region" description="Basic residues" evidence="1">
    <location>
        <begin position="73"/>
        <end position="84"/>
    </location>
</feature>
<organism evidence="2 3">
    <name type="scientific">Colocasia esculenta</name>
    <name type="common">Wild taro</name>
    <name type="synonym">Arum esculentum</name>
    <dbReference type="NCBI Taxonomy" id="4460"/>
    <lineage>
        <taxon>Eukaryota</taxon>
        <taxon>Viridiplantae</taxon>
        <taxon>Streptophyta</taxon>
        <taxon>Embryophyta</taxon>
        <taxon>Tracheophyta</taxon>
        <taxon>Spermatophyta</taxon>
        <taxon>Magnoliopsida</taxon>
        <taxon>Liliopsida</taxon>
        <taxon>Araceae</taxon>
        <taxon>Aroideae</taxon>
        <taxon>Colocasieae</taxon>
        <taxon>Colocasia</taxon>
    </lineage>
</organism>
<proteinExistence type="predicted"/>
<reference evidence="2" key="1">
    <citation type="submission" date="2017-07" db="EMBL/GenBank/DDBJ databases">
        <title>Taro Niue Genome Assembly and Annotation.</title>
        <authorList>
            <person name="Atibalentja N."/>
            <person name="Keating K."/>
            <person name="Fields C.J."/>
        </authorList>
    </citation>
    <scope>NUCLEOTIDE SEQUENCE</scope>
    <source>
        <strain evidence="2">Niue_2</strain>
        <tissue evidence="2">Leaf</tissue>
    </source>
</reference>
<feature type="region of interest" description="Disordered" evidence="1">
    <location>
        <begin position="19"/>
        <end position="99"/>
    </location>
</feature>
<gene>
    <name evidence="2" type="ORF">Taro_054402</name>
</gene>
<evidence type="ECO:0000256" key="1">
    <source>
        <dbReference type="SAM" id="MobiDB-lite"/>
    </source>
</evidence>